<dbReference type="PANTHER" id="PTHR12893">
    <property type="entry name" value="GOLGI REASSEMBLY STACKING PROTEIN GRASP"/>
    <property type="match status" value="1"/>
</dbReference>
<evidence type="ECO:0000256" key="1">
    <source>
        <dbReference type="ARBA" id="ARBA00004394"/>
    </source>
</evidence>
<feature type="region of interest" description="Disordered" evidence="5">
    <location>
        <begin position="274"/>
        <end position="308"/>
    </location>
</feature>
<name>A0A060T012_BLAAD</name>
<keyword evidence="2" id="KW-0677">Repeat</keyword>
<feature type="compositionally biased region" description="Basic and acidic residues" evidence="5">
    <location>
        <begin position="361"/>
        <end position="375"/>
    </location>
</feature>
<dbReference type="EMBL" id="HG937693">
    <property type="protein sequence ID" value="CDP34465.1"/>
    <property type="molecule type" value="Genomic_DNA"/>
</dbReference>
<dbReference type="InterPro" id="IPR007583">
    <property type="entry name" value="GRASP55_65"/>
</dbReference>
<organism evidence="7">
    <name type="scientific">Blastobotrys adeninivorans</name>
    <name type="common">Yeast</name>
    <name type="synonym">Arxula adeninivorans</name>
    <dbReference type="NCBI Taxonomy" id="409370"/>
    <lineage>
        <taxon>Eukaryota</taxon>
        <taxon>Fungi</taxon>
        <taxon>Dikarya</taxon>
        <taxon>Ascomycota</taxon>
        <taxon>Saccharomycotina</taxon>
        <taxon>Dipodascomycetes</taxon>
        <taxon>Dipodascales</taxon>
        <taxon>Trichomonascaceae</taxon>
        <taxon>Blastobotrys</taxon>
    </lineage>
</organism>
<evidence type="ECO:0000256" key="5">
    <source>
        <dbReference type="SAM" id="MobiDB-lite"/>
    </source>
</evidence>
<dbReference type="AlphaFoldDB" id="A0A060T012"/>
<gene>
    <name evidence="7" type="ORF">GNLVRS02_ARAD1C13112g</name>
</gene>
<dbReference type="PhylomeDB" id="A0A060T012"/>
<dbReference type="GO" id="GO:0007030">
    <property type="term" value="P:Golgi organization"/>
    <property type="evidence" value="ECO:0007669"/>
    <property type="project" value="TreeGrafter"/>
</dbReference>
<evidence type="ECO:0000256" key="4">
    <source>
        <dbReference type="ARBA" id="ARBA00023136"/>
    </source>
</evidence>
<comment type="subcellular location">
    <subcellularLocation>
        <location evidence="1">Golgi apparatus membrane</location>
    </subcellularLocation>
</comment>
<reference evidence="7" key="1">
    <citation type="submission" date="2014-02" db="EMBL/GenBank/DDBJ databases">
        <authorList>
            <person name="Genoscope - CEA"/>
        </authorList>
    </citation>
    <scope>NUCLEOTIDE SEQUENCE</scope>
    <source>
        <strain evidence="7">LS3</strain>
    </source>
</reference>
<protein>
    <submittedName>
        <fullName evidence="7">ARAD1C13112p</fullName>
    </submittedName>
</protein>
<dbReference type="GO" id="GO:0000139">
    <property type="term" value="C:Golgi membrane"/>
    <property type="evidence" value="ECO:0007669"/>
    <property type="project" value="UniProtKB-SubCell"/>
</dbReference>
<proteinExistence type="predicted"/>
<evidence type="ECO:0000256" key="3">
    <source>
        <dbReference type="ARBA" id="ARBA00023034"/>
    </source>
</evidence>
<dbReference type="InterPro" id="IPR024958">
    <property type="entry name" value="GRASP_PDZ"/>
</dbReference>
<feature type="domain" description="PDZ GRASP-type" evidence="6">
    <location>
        <begin position="31"/>
        <end position="158"/>
    </location>
</feature>
<evidence type="ECO:0000313" key="7">
    <source>
        <dbReference type="EMBL" id="CDP34465.1"/>
    </source>
</evidence>
<keyword evidence="3" id="KW-0333">Golgi apparatus</keyword>
<feature type="region of interest" description="Disordered" evidence="5">
    <location>
        <begin position="327"/>
        <end position="387"/>
    </location>
</feature>
<feature type="domain" description="PDZ GRASP-type" evidence="6">
    <location>
        <begin position="163"/>
        <end position="260"/>
    </location>
</feature>
<sequence length="387" mass="41909">MFALRNFLRSAEGIIAPEEPQENTSQSEPAYGFRVIHVDQSSSASEAGLEALFDYIVGINGRPLTVVEQQPDIVHTTAVEVAPPIEEFVTEVCNCGGKSVSFEVWSAKGRVTRTVMIEIPQVDSQHLLAQLSSDLADAHMAIDSSSVGLGATLQWTPLSAADHVWHVLNVAPNSPAEEAGLISHADYIVGAENGLLATGGESLLGRVVSSIVASHPNSDPEIELYVYNHDYDNLRPVRIRPNPHWGGTGLLGCGVGYGLLHRLPMVVGKFDQSHRRRSSSIYRRNDPNYNGHHSSSLMPPGGTLFEAEPTQDVDADTSNFITPASLDQAAPHLSPGPPPKSKKQHRRGSNANNDLSQYFAEEEKRSRELEGRKDSPATNIPPPPKAT</sequence>
<dbReference type="Gene3D" id="2.30.42.10">
    <property type="match status" value="2"/>
</dbReference>
<dbReference type="InterPro" id="IPR036034">
    <property type="entry name" value="PDZ_sf"/>
</dbReference>
<accession>A0A060T012</accession>
<dbReference type="SUPFAM" id="SSF50156">
    <property type="entry name" value="PDZ domain-like"/>
    <property type="match status" value="1"/>
</dbReference>
<evidence type="ECO:0000256" key="2">
    <source>
        <dbReference type="ARBA" id="ARBA00022737"/>
    </source>
</evidence>
<reference evidence="7" key="2">
    <citation type="submission" date="2014-06" db="EMBL/GenBank/DDBJ databases">
        <title>The complete genome of Blastobotrys (Arxula) adeninivorans LS3 - a yeast of biotechnological interest.</title>
        <authorList>
            <person name="Kunze G."/>
            <person name="Gaillardin C."/>
            <person name="Czernicka M."/>
            <person name="Durrens P."/>
            <person name="Martin T."/>
            <person name="Boer E."/>
            <person name="Gabaldon T."/>
            <person name="Cruz J."/>
            <person name="Talla E."/>
            <person name="Marck C."/>
            <person name="Goffeau A."/>
            <person name="Barbe V."/>
            <person name="Baret P."/>
            <person name="Baronian K."/>
            <person name="Beier S."/>
            <person name="Bleykasten C."/>
            <person name="Bode R."/>
            <person name="Casaregola S."/>
            <person name="Despons L."/>
            <person name="Fairhead C."/>
            <person name="Giersberg M."/>
            <person name="Gierski P."/>
            <person name="Hahnel U."/>
            <person name="Hartmann A."/>
            <person name="Jankowska D."/>
            <person name="Jubin C."/>
            <person name="Jung P."/>
            <person name="Lafontaine I."/>
            <person name="Leh-Louis V."/>
            <person name="Lemaire M."/>
            <person name="Marcet-Houben M."/>
            <person name="Mascher M."/>
            <person name="Morel G."/>
            <person name="Richard G.-F."/>
            <person name="Riechen J."/>
            <person name="Sacerdot C."/>
            <person name="Sarkar A."/>
            <person name="Savel G."/>
            <person name="Schacherer J."/>
            <person name="Sherman D."/>
            <person name="Straub M.-L."/>
            <person name="Stein N."/>
            <person name="Thierry A."/>
            <person name="Trautwein-Schult A."/>
            <person name="Westhof E."/>
            <person name="Worch S."/>
            <person name="Dujon B."/>
            <person name="Souciet J.-L."/>
            <person name="Wincker P."/>
            <person name="Scholz U."/>
            <person name="Neuveglise N."/>
        </authorList>
    </citation>
    <scope>NUCLEOTIDE SEQUENCE</scope>
    <source>
        <strain evidence="7">LS3</strain>
    </source>
</reference>
<dbReference type="PANTHER" id="PTHR12893:SF0">
    <property type="entry name" value="GRASP65"/>
    <property type="match status" value="1"/>
</dbReference>
<dbReference type="Pfam" id="PF04495">
    <property type="entry name" value="GRASP55_65"/>
    <property type="match status" value="1"/>
</dbReference>
<feature type="compositionally biased region" description="Polar residues" evidence="5">
    <location>
        <begin position="287"/>
        <end position="297"/>
    </location>
</feature>
<keyword evidence="4" id="KW-0472">Membrane</keyword>
<evidence type="ECO:0000259" key="6">
    <source>
        <dbReference type="PROSITE" id="PS51865"/>
    </source>
</evidence>
<dbReference type="PROSITE" id="PS51865">
    <property type="entry name" value="PDZ_GRASP"/>
    <property type="match status" value="2"/>
</dbReference>